<dbReference type="GO" id="GO:0006355">
    <property type="term" value="P:regulation of DNA-templated transcription"/>
    <property type="evidence" value="ECO:0007669"/>
    <property type="project" value="InterPro"/>
</dbReference>
<evidence type="ECO:0000256" key="3">
    <source>
        <dbReference type="ARBA" id="ARBA00012140"/>
    </source>
</evidence>
<dbReference type="CDD" id="cd02440">
    <property type="entry name" value="AdoMet_MTases"/>
    <property type="match status" value="1"/>
</dbReference>
<dbReference type="eggNOG" id="COG0781">
    <property type="taxonomic scope" value="Bacteria"/>
</dbReference>
<feature type="binding site" evidence="13">
    <location>
        <position position="310"/>
    </location>
    <ligand>
        <name>S-adenosyl-L-methionine</name>
        <dbReference type="ChEBI" id="CHEBI:59789"/>
    </ligand>
</feature>
<dbReference type="OrthoDB" id="9810297at2"/>
<protein>
    <recommendedName>
        <fullName evidence="3">16S rRNA (cytosine(967)-C(5))-methyltransferase</fullName>
        <ecNumber evidence="3">2.1.1.176</ecNumber>
    </recommendedName>
    <alternativeName>
        <fullName evidence="10">16S rRNA m5C967 methyltransferase</fullName>
    </alternativeName>
    <alternativeName>
        <fullName evidence="11">rRNA (cytosine-C(5)-)-methyltransferase RsmB</fullName>
    </alternativeName>
</protein>
<keyword evidence="16" id="KW-1185">Reference proteome</keyword>
<dbReference type="PATRIC" id="fig|1423754.3.peg.1111"/>
<dbReference type="InterPro" id="IPR049560">
    <property type="entry name" value="MeTrfase_RsmB-F_NOP2_cat"/>
</dbReference>
<evidence type="ECO:0000313" key="15">
    <source>
        <dbReference type="EMBL" id="KRM41272.1"/>
    </source>
</evidence>
<dbReference type="Pfam" id="PF01189">
    <property type="entry name" value="Methyltr_RsmB-F"/>
    <property type="match status" value="1"/>
</dbReference>
<evidence type="ECO:0000256" key="2">
    <source>
        <dbReference type="ARBA" id="ARBA00004496"/>
    </source>
</evidence>
<organism evidence="15 16">
    <name type="scientific">Lactobacillus hamsteri DSM 5661 = JCM 6256</name>
    <dbReference type="NCBI Taxonomy" id="1423754"/>
    <lineage>
        <taxon>Bacteria</taxon>
        <taxon>Bacillati</taxon>
        <taxon>Bacillota</taxon>
        <taxon>Bacilli</taxon>
        <taxon>Lactobacillales</taxon>
        <taxon>Lactobacillaceae</taxon>
        <taxon>Lactobacillus</taxon>
    </lineage>
</organism>
<gene>
    <name evidence="15" type="ORF">FC39_GL001080</name>
</gene>
<dbReference type="PANTHER" id="PTHR22807:SF53">
    <property type="entry name" value="RIBOSOMAL RNA SMALL SUBUNIT METHYLTRANSFERASE B-RELATED"/>
    <property type="match status" value="1"/>
</dbReference>
<comment type="subcellular location">
    <subcellularLocation>
        <location evidence="2">Cytoplasm</location>
    </subcellularLocation>
</comment>
<comment type="catalytic activity">
    <reaction evidence="12">
        <text>cytidine(967) in 16S rRNA + S-adenosyl-L-methionine = 5-methylcytidine(967) in 16S rRNA + S-adenosyl-L-homocysteine + H(+)</text>
        <dbReference type="Rhea" id="RHEA:42748"/>
        <dbReference type="Rhea" id="RHEA-COMP:10219"/>
        <dbReference type="Rhea" id="RHEA-COMP:10220"/>
        <dbReference type="ChEBI" id="CHEBI:15378"/>
        <dbReference type="ChEBI" id="CHEBI:57856"/>
        <dbReference type="ChEBI" id="CHEBI:59789"/>
        <dbReference type="ChEBI" id="CHEBI:74483"/>
        <dbReference type="ChEBI" id="CHEBI:82748"/>
        <dbReference type="EC" id="2.1.1.176"/>
    </reaction>
</comment>
<dbReference type="GO" id="GO:0008649">
    <property type="term" value="F:rRNA methyltransferase activity"/>
    <property type="evidence" value="ECO:0007669"/>
    <property type="project" value="InterPro"/>
</dbReference>
<dbReference type="EMBL" id="AZGI01000001">
    <property type="protein sequence ID" value="KRM41272.1"/>
    <property type="molecule type" value="Genomic_DNA"/>
</dbReference>
<evidence type="ECO:0000256" key="9">
    <source>
        <dbReference type="ARBA" id="ARBA00022884"/>
    </source>
</evidence>
<dbReference type="SUPFAM" id="SSF53335">
    <property type="entry name" value="S-adenosyl-L-methionine-dependent methyltransferases"/>
    <property type="match status" value="1"/>
</dbReference>
<dbReference type="Proteomes" id="UP000051223">
    <property type="component" value="Unassembled WGS sequence"/>
</dbReference>
<evidence type="ECO:0000259" key="14">
    <source>
        <dbReference type="PROSITE" id="PS51686"/>
    </source>
</evidence>
<evidence type="ECO:0000256" key="11">
    <source>
        <dbReference type="ARBA" id="ARBA00031088"/>
    </source>
</evidence>
<dbReference type="Gene3D" id="3.40.50.150">
    <property type="entry name" value="Vaccinia Virus protein VP39"/>
    <property type="match status" value="1"/>
</dbReference>
<dbReference type="eggNOG" id="COG0144">
    <property type="taxonomic scope" value="Bacteria"/>
</dbReference>
<dbReference type="NCBIfam" id="NF011494">
    <property type="entry name" value="PRK14902.1"/>
    <property type="match status" value="1"/>
</dbReference>
<evidence type="ECO:0000313" key="16">
    <source>
        <dbReference type="Proteomes" id="UP000051223"/>
    </source>
</evidence>
<comment type="function">
    <text evidence="1">Specifically methylates the cytosine at position 967 (m5C967) of 16S rRNA.</text>
</comment>
<dbReference type="STRING" id="1423754.FC39_GL001080"/>
<evidence type="ECO:0000256" key="8">
    <source>
        <dbReference type="ARBA" id="ARBA00022691"/>
    </source>
</evidence>
<comment type="caution">
    <text evidence="15">The sequence shown here is derived from an EMBL/GenBank/DDBJ whole genome shotgun (WGS) entry which is preliminary data.</text>
</comment>
<sequence>MSKTKTARSIALETLIRVLQDGSYSNISLNNNLRHSNLSVADQNLATRLVYGTIQYRIYLDYQLHDLIKTKLSEKYLKPLLLMSAYQILFLDKVPNRAVLDEANKLAKQFGRHHSSGFRIVNGILRSLTRRGPILPDKSNPVKYLSIKESIPEWLVKYFIDNWGEKRTENILNSINKPAKNSVRLSSLSRFQDTLSQLRKLGYDPKESGLSSHDSILAHGGVAETSLFKEGKLTIQDEAASLVVDAFDFSGDEQVLDACSAPGGKTVQIAEHLTTGEVTALDIHEKKLRLVRQNAKRMGVADHVKTVAIDARKANEYFSDKQFAKILVDAPCSGLGLLRRKPEIRYTKNKNDLLSLQKIQLAILDNVSRILEKNGELVYSTCTISHEEDEDVVKQFLKHHPDFELVPFQLEKIGTKTGMLKILPDSYGSDGFFIAKFRLRG</sequence>
<keyword evidence="5" id="KW-0698">rRNA processing</keyword>
<dbReference type="FunFam" id="3.40.50.150:FF:000022">
    <property type="entry name" value="Ribosomal RNA small subunit methyltransferase B"/>
    <property type="match status" value="1"/>
</dbReference>
<evidence type="ECO:0000256" key="4">
    <source>
        <dbReference type="ARBA" id="ARBA00022490"/>
    </source>
</evidence>
<comment type="similarity">
    <text evidence="13">Belongs to the class I-like SAM-binding methyltransferase superfamily. RsmB/NOP family.</text>
</comment>
<evidence type="ECO:0000256" key="1">
    <source>
        <dbReference type="ARBA" id="ARBA00002724"/>
    </source>
</evidence>
<name>A0A0R1YFI6_9LACO</name>
<accession>A0A0R1YFI6</accession>
<keyword evidence="4" id="KW-0963">Cytoplasm</keyword>
<evidence type="ECO:0000256" key="7">
    <source>
        <dbReference type="ARBA" id="ARBA00022679"/>
    </source>
</evidence>
<dbReference type="PRINTS" id="PR02008">
    <property type="entry name" value="RCMTFAMILY"/>
</dbReference>
<dbReference type="GO" id="GO:0005737">
    <property type="term" value="C:cytoplasm"/>
    <property type="evidence" value="ECO:0007669"/>
    <property type="project" value="UniProtKB-SubCell"/>
</dbReference>
<feature type="domain" description="SAM-dependent MTase RsmB/NOP-type" evidence="14">
    <location>
        <begin position="171"/>
        <end position="440"/>
    </location>
</feature>
<dbReference type="InterPro" id="IPR035926">
    <property type="entry name" value="NusB-like_sf"/>
</dbReference>
<dbReference type="NCBIfam" id="TIGR00563">
    <property type="entry name" value="rsmB"/>
    <property type="match status" value="1"/>
</dbReference>
<feature type="binding site" evidence="13">
    <location>
        <position position="282"/>
    </location>
    <ligand>
        <name>S-adenosyl-L-methionine</name>
        <dbReference type="ChEBI" id="CHEBI:59789"/>
    </ligand>
</feature>
<keyword evidence="7 13" id="KW-0808">Transferase</keyword>
<dbReference type="SUPFAM" id="SSF48013">
    <property type="entry name" value="NusB-like"/>
    <property type="match status" value="1"/>
</dbReference>
<dbReference type="InterPro" id="IPR001678">
    <property type="entry name" value="MeTrfase_RsmB-F_NOP2_dom"/>
</dbReference>
<dbReference type="AlphaFoldDB" id="A0A0R1YFI6"/>
<reference evidence="15 16" key="1">
    <citation type="journal article" date="2015" name="Genome Announc.">
        <title>Expanding the biotechnology potential of lactobacilli through comparative genomics of 213 strains and associated genera.</title>
        <authorList>
            <person name="Sun Z."/>
            <person name="Harris H.M."/>
            <person name="McCann A."/>
            <person name="Guo C."/>
            <person name="Argimon S."/>
            <person name="Zhang W."/>
            <person name="Yang X."/>
            <person name="Jeffery I.B."/>
            <person name="Cooney J.C."/>
            <person name="Kagawa T.F."/>
            <person name="Liu W."/>
            <person name="Song Y."/>
            <person name="Salvetti E."/>
            <person name="Wrobel A."/>
            <person name="Rasinkangas P."/>
            <person name="Parkhill J."/>
            <person name="Rea M.C."/>
            <person name="O'Sullivan O."/>
            <person name="Ritari J."/>
            <person name="Douillard F.P."/>
            <person name="Paul Ross R."/>
            <person name="Yang R."/>
            <person name="Briner A.E."/>
            <person name="Felis G.E."/>
            <person name="de Vos W.M."/>
            <person name="Barrangou R."/>
            <person name="Klaenhammer T.R."/>
            <person name="Caufield P.W."/>
            <person name="Cui Y."/>
            <person name="Zhang H."/>
            <person name="O'Toole P.W."/>
        </authorList>
    </citation>
    <scope>NUCLEOTIDE SEQUENCE [LARGE SCALE GENOMIC DNA]</scope>
    <source>
        <strain evidence="15 16">DSM 5661</strain>
    </source>
</reference>
<dbReference type="InterPro" id="IPR023267">
    <property type="entry name" value="RCMT"/>
</dbReference>
<evidence type="ECO:0000256" key="6">
    <source>
        <dbReference type="ARBA" id="ARBA00022603"/>
    </source>
</evidence>
<keyword evidence="9 13" id="KW-0694">RNA-binding</keyword>
<evidence type="ECO:0000256" key="12">
    <source>
        <dbReference type="ARBA" id="ARBA00047283"/>
    </source>
</evidence>
<dbReference type="PANTHER" id="PTHR22807">
    <property type="entry name" value="NOP2 YEAST -RELATED NOL1/NOP2/FMU SUN DOMAIN-CONTAINING"/>
    <property type="match status" value="1"/>
</dbReference>
<dbReference type="Gene3D" id="1.10.940.10">
    <property type="entry name" value="NusB-like"/>
    <property type="match status" value="1"/>
</dbReference>
<dbReference type="PROSITE" id="PS51686">
    <property type="entry name" value="SAM_MT_RSMB_NOP"/>
    <property type="match status" value="1"/>
</dbReference>
<dbReference type="InterPro" id="IPR006027">
    <property type="entry name" value="NusB_RsmB_TIM44"/>
</dbReference>
<dbReference type="Pfam" id="PF01029">
    <property type="entry name" value="NusB"/>
    <property type="match status" value="1"/>
</dbReference>
<evidence type="ECO:0000256" key="13">
    <source>
        <dbReference type="PROSITE-ProRule" id="PRU01023"/>
    </source>
</evidence>
<feature type="binding site" evidence="13">
    <location>
        <position position="329"/>
    </location>
    <ligand>
        <name>S-adenosyl-L-methionine</name>
        <dbReference type="ChEBI" id="CHEBI:59789"/>
    </ligand>
</feature>
<dbReference type="RefSeq" id="WP_025080284.1">
    <property type="nucleotide sequence ID" value="NZ_AZGI01000001.1"/>
</dbReference>
<evidence type="ECO:0000256" key="10">
    <source>
        <dbReference type="ARBA" id="ARBA00030399"/>
    </source>
</evidence>
<proteinExistence type="inferred from homology"/>
<evidence type="ECO:0000256" key="5">
    <source>
        <dbReference type="ARBA" id="ARBA00022552"/>
    </source>
</evidence>
<dbReference type="InterPro" id="IPR029063">
    <property type="entry name" value="SAM-dependent_MTases_sf"/>
</dbReference>
<dbReference type="EC" id="2.1.1.176" evidence="3"/>
<feature type="active site" description="Nucleophile" evidence="13">
    <location>
        <position position="382"/>
    </location>
</feature>
<feature type="binding site" evidence="13">
    <location>
        <begin position="259"/>
        <end position="265"/>
    </location>
    <ligand>
        <name>S-adenosyl-L-methionine</name>
        <dbReference type="ChEBI" id="CHEBI:59789"/>
    </ligand>
</feature>
<keyword evidence="8 13" id="KW-0949">S-adenosyl-L-methionine</keyword>
<keyword evidence="6 13" id="KW-0489">Methyltransferase</keyword>
<dbReference type="GO" id="GO:0003723">
    <property type="term" value="F:RNA binding"/>
    <property type="evidence" value="ECO:0007669"/>
    <property type="project" value="UniProtKB-UniRule"/>
</dbReference>
<dbReference type="InterPro" id="IPR004573">
    <property type="entry name" value="rRNA_ssu_MeTfrase_B"/>
</dbReference>